<gene>
    <name evidence="5" type="ORF">MJB10_16435</name>
</gene>
<dbReference type="Gene3D" id="1.10.10.10">
    <property type="entry name" value="Winged helix-like DNA-binding domain superfamily/Winged helix DNA-binding domain"/>
    <property type="match status" value="1"/>
</dbReference>
<keyword evidence="1" id="KW-0805">Transcription regulation</keyword>
<reference evidence="5" key="1">
    <citation type="submission" date="2022-02" db="EMBL/GenBank/DDBJ databases">
        <title>Paenibacillus sp. MBLB1832 Whole Genome Shotgun Sequencing.</title>
        <authorList>
            <person name="Hwang C.Y."/>
            <person name="Cho E.-S."/>
            <person name="Seo M.-J."/>
        </authorList>
    </citation>
    <scope>NUCLEOTIDE SEQUENCE</scope>
    <source>
        <strain evidence="5">MBLB1832</strain>
    </source>
</reference>
<dbReference type="Pfam" id="PF01047">
    <property type="entry name" value="MarR"/>
    <property type="match status" value="1"/>
</dbReference>
<dbReference type="PANTHER" id="PTHR42756:SF1">
    <property type="entry name" value="TRANSCRIPTIONAL REPRESSOR OF EMRAB OPERON"/>
    <property type="match status" value="1"/>
</dbReference>
<keyword evidence="2" id="KW-0238">DNA-binding</keyword>
<accession>A0AA96LN03</accession>
<keyword evidence="6" id="KW-1185">Reference proteome</keyword>
<evidence type="ECO:0000256" key="3">
    <source>
        <dbReference type="ARBA" id="ARBA00023163"/>
    </source>
</evidence>
<evidence type="ECO:0000256" key="1">
    <source>
        <dbReference type="ARBA" id="ARBA00023015"/>
    </source>
</evidence>
<keyword evidence="3" id="KW-0804">Transcription</keyword>
<dbReference type="PRINTS" id="PR00598">
    <property type="entry name" value="HTHMARR"/>
</dbReference>
<name>A0AA96LN03_9BACL</name>
<evidence type="ECO:0000259" key="4">
    <source>
        <dbReference type="PROSITE" id="PS50995"/>
    </source>
</evidence>
<dbReference type="GO" id="GO:0003700">
    <property type="term" value="F:DNA-binding transcription factor activity"/>
    <property type="evidence" value="ECO:0007669"/>
    <property type="project" value="InterPro"/>
</dbReference>
<dbReference type="InterPro" id="IPR036388">
    <property type="entry name" value="WH-like_DNA-bd_sf"/>
</dbReference>
<evidence type="ECO:0000256" key="2">
    <source>
        <dbReference type="ARBA" id="ARBA00023125"/>
    </source>
</evidence>
<feature type="domain" description="HTH marR-type" evidence="4">
    <location>
        <begin position="7"/>
        <end position="142"/>
    </location>
</feature>
<dbReference type="KEGG" id="proo:MJB10_16435"/>
<dbReference type="Proteomes" id="UP001304650">
    <property type="component" value="Chromosome"/>
</dbReference>
<evidence type="ECO:0000313" key="5">
    <source>
        <dbReference type="EMBL" id="WNR42703.1"/>
    </source>
</evidence>
<evidence type="ECO:0000313" key="6">
    <source>
        <dbReference type="Proteomes" id="UP001304650"/>
    </source>
</evidence>
<dbReference type="EMBL" id="CP130319">
    <property type="protein sequence ID" value="WNR42703.1"/>
    <property type="molecule type" value="Genomic_DNA"/>
</dbReference>
<dbReference type="InterPro" id="IPR036390">
    <property type="entry name" value="WH_DNA-bd_sf"/>
</dbReference>
<dbReference type="RefSeq" id="WP_314796369.1">
    <property type="nucleotide sequence ID" value="NZ_CP130319.1"/>
</dbReference>
<dbReference type="SMART" id="SM00347">
    <property type="entry name" value="HTH_MARR"/>
    <property type="match status" value="1"/>
</dbReference>
<dbReference type="SUPFAM" id="SSF46785">
    <property type="entry name" value="Winged helix' DNA-binding domain"/>
    <property type="match status" value="1"/>
</dbReference>
<protein>
    <submittedName>
        <fullName evidence="5">MarR family winged helix-turn-helix transcriptional regulator</fullName>
    </submittedName>
</protein>
<dbReference type="GO" id="GO:0003677">
    <property type="term" value="F:DNA binding"/>
    <property type="evidence" value="ECO:0007669"/>
    <property type="project" value="UniProtKB-KW"/>
</dbReference>
<dbReference type="InterPro" id="IPR000835">
    <property type="entry name" value="HTH_MarR-typ"/>
</dbReference>
<sequence length="143" mass="16431">MKTNVPPDRIISILAKIIRSSNKWIEEELHQAGVEGLAPSHGDILFRLYKSESLQMNQIASLIRRDKSTVTVLVNKLIKLGYVSKQQDTSDSRISHICLTPKGKELEPIYEDISRRLIDKVYENFNPDEKEQLMNLLSKIELL</sequence>
<dbReference type="PROSITE" id="PS50995">
    <property type="entry name" value="HTH_MARR_2"/>
    <property type="match status" value="1"/>
</dbReference>
<dbReference type="AlphaFoldDB" id="A0AA96LN03"/>
<organism evidence="5 6">
    <name type="scientific">Paenibacillus roseopurpureus</name>
    <dbReference type="NCBI Taxonomy" id="2918901"/>
    <lineage>
        <taxon>Bacteria</taxon>
        <taxon>Bacillati</taxon>
        <taxon>Bacillota</taxon>
        <taxon>Bacilli</taxon>
        <taxon>Bacillales</taxon>
        <taxon>Paenibacillaceae</taxon>
        <taxon>Paenibacillus</taxon>
    </lineage>
</organism>
<proteinExistence type="predicted"/>
<dbReference type="PANTHER" id="PTHR42756">
    <property type="entry name" value="TRANSCRIPTIONAL REGULATOR, MARR"/>
    <property type="match status" value="1"/>
</dbReference>